<dbReference type="PANTHER" id="PTHR11136:SF0">
    <property type="entry name" value="DIHYDROFOLATE SYNTHETASE-RELATED"/>
    <property type="match status" value="1"/>
</dbReference>
<dbReference type="Pfam" id="PF02875">
    <property type="entry name" value="Mur_ligase_C"/>
    <property type="match status" value="1"/>
</dbReference>
<dbReference type="RefSeq" id="WP_212965008.1">
    <property type="nucleotide sequence ID" value="NZ_BORB01000001.1"/>
</dbReference>
<keyword evidence="6 10" id="KW-0067">ATP-binding</keyword>
<comment type="caution">
    <text evidence="13">The sequence shown here is derived from an EMBL/GenBank/DDBJ whole genome shotgun (WGS) entry which is preliminary data.</text>
</comment>
<comment type="similarity">
    <text evidence="1 10">Belongs to the folylpolyglutamate synthase family.</text>
</comment>
<name>A0ABQ4KD85_9BACI</name>
<evidence type="ECO:0000256" key="10">
    <source>
        <dbReference type="PIRNR" id="PIRNR001563"/>
    </source>
</evidence>
<dbReference type="Pfam" id="PF08245">
    <property type="entry name" value="Mur_ligase_M"/>
    <property type="match status" value="1"/>
</dbReference>
<dbReference type="InterPro" id="IPR036565">
    <property type="entry name" value="Mur-like_cat_sf"/>
</dbReference>
<proteinExistence type="inferred from homology"/>
<evidence type="ECO:0000256" key="1">
    <source>
        <dbReference type="ARBA" id="ARBA00008276"/>
    </source>
</evidence>
<dbReference type="NCBIfam" id="TIGR01499">
    <property type="entry name" value="folC"/>
    <property type="match status" value="1"/>
</dbReference>
<dbReference type="SUPFAM" id="SSF53244">
    <property type="entry name" value="MurD-like peptide ligases, peptide-binding domain"/>
    <property type="match status" value="1"/>
</dbReference>
<evidence type="ECO:0000259" key="12">
    <source>
        <dbReference type="Pfam" id="PF08245"/>
    </source>
</evidence>
<sequence length="449" mass="50923">MVHTYKEALSWIHSRLRLGIKPGLKRMEWMLARLENPERNLRVIHVGGTNGKGSTVTYLRSILNEAGFQVGTFTSPYIEQFNERISINGKPIHDEEIIALVNIVKPIAEELEQTELGPATEFEVITTMAFYYFSEIRNVDFALFEVGLGGRYDSTNVIRPIASIITNVGMDHMQILGNTIEEIAYQKAGIIKQGIPIFTTAQHEGALSVLKKEAIQQKAPFYQLGKEFLIKEYHPLENGEQFSYQSKWASYDHLHISLLGRHQTENAAAALAVLTYLQFIGHLALQGEAIRNGLLKAFWPGRLERLNDRPVIFIDGAHNVQGLQAFKSAVETHFLREKIKMVFTALIDKDLTDMFTVINSMNVELYLTEFDFPRAAPVEELQAKSGNTEAYCDKDWKNMIRKLVLSAKETDILAITGSLYFISEIKPFLKEMIQLRKQTGSSINLPKEK</sequence>
<evidence type="ECO:0000259" key="11">
    <source>
        <dbReference type="Pfam" id="PF02875"/>
    </source>
</evidence>
<dbReference type="Proteomes" id="UP000679950">
    <property type="component" value="Unassembled WGS sequence"/>
</dbReference>
<keyword evidence="5 10" id="KW-0547">Nucleotide-binding</keyword>
<accession>A0ABQ4KD85</accession>
<keyword evidence="14" id="KW-1185">Reference proteome</keyword>
<dbReference type="Gene3D" id="3.40.1190.10">
    <property type="entry name" value="Mur-like, catalytic domain"/>
    <property type="match status" value="1"/>
</dbReference>
<evidence type="ECO:0000313" key="14">
    <source>
        <dbReference type="Proteomes" id="UP000679950"/>
    </source>
</evidence>
<dbReference type="EC" id="6.3.2.17" evidence="2"/>
<dbReference type="PANTHER" id="PTHR11136">
    <property type="entry name" value="FOLYLPOLYGLUTAMATE SYNTHASE-RELATED"/>
    <property type="match status" value="1"/>
</dbReference>
<dbReference type="PROSITE" id="PS01012">
    <property type="entry name" value="FOLYLPOLYGLU_SYNT_2"/>
    <property type="match status" value="1"/>
</dbReference>
<evidence type="ECO:0000256" key="6">
    <source>
        <dbReference type="ARBA" id="ARBA00022840"/>
    </source>
</evidence>
<keyword evidence="7" id="KW-0460">Magnesium</keyword>
<evidence type="ECO:0000256" key="5">
    <source>
        <dbReference type="ARBA" id="ARBA00022741"/>
    </source>
</evidence>
<evidence type="ECO:0000313" key="13">
    <source>
        <dbReference type="EMBL" id="GIN55932.1"/>
    </source>
</evidence>
<dbReference type="Gene3D" id="3.90.190.20">
    <property type="entry name" value="Mur ligase, C-terminal domain"/>
    <property type="match status" value="1"/>
</dbReference>
<evidence type="ECO:0000256" key="2">
    <source>
        <dbReference type="ARBA" id="ARBA00013025"/>
    </source>
</evidence>
<reference evidence="13 14" key="1">
    <citation type="submission" date="2021-03" db="EMBL/GenBank/DDBJ databases">
        <title>Antimicrobial resistance genes in bacteria isolated from Japanese honey, and their potential for conferring macrolide and lincosamide resistance in the American foulbrood pathogen Paenibacillus larvae.</title>
        <authorList>
            <person name="Okamoto M."/>
            <person name="Kumagai M."/>
            <person name="Kanamori H."/>
            <person name="Takamatsu D."/>
        </authorList>
    </citation>
    <scope>NUCLEOTIDE SEQUENCE [LARGE SCALE GENOMIC DNA]</scope>
    <source>
        <strain evidence="13 14">J8TS2</strain>
    </source>
</reference>
<evidence type="ECO:0000256" key="7">
    <source>
        <dbReference type="ARBA" id="ARBA00022842"/>
    </source>
</evidence>
<dbReference type="InterPro" id="IPR036615">
    <property type="entry name" value="Mur_ligase_C_dom_sf"/>
</dbReference>
<protein>
    <recommendedName>
        <fullName evidence="2">tetrahydrofolate synthase</fullName>
        <ecNumber evidence="2">6.3.2.17</ecNumber>
    </recommendedName>
    <alternativeName>
        <fullName evidence="8">Tetrahydrofolylpolyglutamate synthase</fullName>
    </alternativeName>
</protein>
<feature type="domain" description="Mur ligase central" evidence="12">
    <location>
        <begin position="46"/>
        <end position="273"/>
    </location>
</feature>
<organism evidence="13 14">
    <name type="scientific">Lederbergia ruris</name>
    <dbReference type="NCBI Taxonomy" id="217495"/>
    <lineage>
        <taxon>Bacteria</taxon>
        <taxon>Bacillati</taxon>
        <taxon>Bacillota</taxon>
        <taxon>Bacilli</taxon>
        <taxon>Bacillales</taxon>
        <taxon>Bacillaceae</taxon>
        <taxon>Lederbergia</taxon>
    </lineage>
</organism>
<dbReference type="SUPFAM" id="SSF53623">
    <property type="entry name" value="MurD-like peptide ligases, catalytic domain"/>
    <property type="match status" value="1"/>
</dbReference>
<dbReference type="InterPro" id="IPR001645">
    <property type="entry name" value="Folylpolyglutamate_synth"/>
</dbReference>
<evidence type="ECO:0000256" key="9">
    <source>
        <dbReference type="ARBA" id="ARBA00047493"/>
    </source>
</evidence>
<evidence type="ECO:0000256" key="3">
    <source>
        <dbReference type="ARBA" id="ARBA00022598"/>
    </source>
</evidence>
<dbReference type="InterPro" id="IPR013221">
    <property type="entry name" value="Mur_ligase_cen"/>
</dbReference>
<dbReference type="InterPro" id="IPR018109">
    <property type="entry name" value="Folylpolyglutamate_synth_CS"/>
</dbReference>
<keyword evidence="4" id="KW-0479">Metal-binding</keyword>
<feature type="domain" description="Mur ligase C-terminal" evidence="11">
    <location>
        <begin position="301"/>
        <end position="418"/>
    </location>
</feature>
<dbReference type="EMBL" id="BORB01000001">
    <property type="protein sequence ID" value="GIN55932.1"/>
    <property type="molecule type" value="Genomic_DNA"/>
</dbReference>
<evidence type="ECO:0000256" key="8">
    <source>
        <dbReference type="ARBA" id="ARBA00030592"/>
    </source>
</evidence>
<dbReference type="PIRSF" id="PIRSF001563">
    <property type="entry name" value="Folylpolyglu_synth"/>
    <property type="match status" value="1"/>
</dbReference>
<keyword evidence="3 10" id="KW-0436">Ligase</keyword>
<gene>
    <name evidence="13" type="primary">folC</name>
    <name evidence="13" type="ORF">J8TS2_02510</name>
</gene>
<evidence type="ECO:0000256" key="4">
    <source>
        <dbReference type="ARBA" id="ARBA00022723"/>
    </source>
</evidence>
<dbReference type="PROSITE" id="PS01011">
    <property type="entry name" value="FOLYLPOLYGLU_SYNT_1"/>
    <property type="match status" value="1"/>
</dbReference>
<comment type="catalytic activity">
    <reaction evidence="9">
        <text>(6S)-5,6,7,8-tetrahydrofolyl-(gamma-L-Glu)(n) + L-glutamate + ATP = (6S)-5,6,7,8-tetrahydrofolyl-(gamma-L-Glu)(n+1) + ADP + phosphate + H(+)</text>
        <dbReference type="Rhea" id="RHEA:10580"/>
        <dbReference type="Rhea" id="RHEA-COMP:14738"/>
        <dbReference type="Rhea" id="RHEA-COMP:14740"/>
        <dbReference type="ChEBI" id="CHEBI:15378"/>
        <dbReference type="ChEBI" id="CHEBI:29985"/>
        <dbReference type="ChEBI" id="CHEBI:30616"/>
        <dbReference type="ChEBI" id="CHEBI:43474"/>
        <dbReference type="ChEBI" id="CHEBI:141005"/>
        <dbReference type="ChEBI" id="CHEBI:456216"/>
        <dbReference type="EC" id="6.3.2.17"/>
    </reaction>
</comment>
<dbReference type="InterPro" id="IPR004101">
    <property type="entry name" value="Mur_ligase_C"/>
</dbReference>